<protein>
    <submittedName>
        <fullName evidence="2">Uncharacterized protein</fullName>
    </submittedName>
</protein>
<name>A0A3L6TME0_PANMI</name>
<evidence type="ECO:0000313" key="3">
    <source>
        <dbReference type="Proteomes" id="UP000275267"/>
    </source>
</evidence>
<keyword evidence="3" id="KW-1185">Reference proteome</keyword>
<evidence type="ECO:0000313" key="2">
    <source>
        <dbReference type="EMBL" id="RLN41417.1"/>
    </source>
</evidence>
<sequence length="171" mass="18638">MDKVIRETLAQGRLIYEEYKKPLAAFGAEPSVLPEDPEGGVAGLLDWILGEFTALSEVLGNTTDNAAIVSCESILAILDHEGCQDLSRLGSRDFVYPSHSELGRNLENIQAVKKSFVRRFCKETERGIMREIARSRLEVAKAVEAEVASALEGTEDAGTSEARPADADEQV</sequence>
<comment type="caution">
    <text evidence="2">The sequence shown here is derived from an EMBL/GenBank/DDBJ whole genome shotgun (WGS) entry which is preliminary data.</text>
</comment>
<dbReference type="Proteomes" id="UP000275267">
    <property type="component" value="Unassembled WGS sequence"/>
</dbReference>
<feature type="region of interest" description="Disordered" evidence="1">
    <location>
        <begin position="150"/>
        <end position="171"/>
    </location>
</feature>
<gene>
    <name evidence="2" type="ORF">C2845_PM01G31400</name>
</gene>
<reference evidence="3" key="1">
    <citation type="journal article" date="2019" name="Nat. Commun.">
        <title>The genome of broomcorn millet.</title>
        <authorList>
            <person name="Zou C."/>
            <person name="Miki D."/>
            <person name="Li D."/>
            <person name="Tang Q."/>
            <person name="Xiao L."/>
            <person name="Rajput S."/>
            <person name="Deng P."/>
            <person name="Jia W."/>
            <person name="Huang R."/>
            <person name="Zhang M."/>
            <person name="Sun Y."/>
            <person name="Hu J."/>
            <person name="Fu X."/>
            <person name="Schnable P.S."/>
            <person name="Li F."/>
            <person name="Zhang H."/>
            <person name="Feng B."/>
            <person name="Zhu X."/>
            <person name="Liu R."/>
            <person name="Schnable J.C."/>
            <person name="Zhu J.-K."/>
            <person name="Zhang H."/>
        </authorList>
    </citation>
    <scope>NUCLEOTIDE SEQUENCE [LARGE SCALE GENOMIC DNA]</scope>
</reference>
<dbReference type="AlphaFoldDB" id="A0A3L6TME0"/>
<accession>A0A3L6TME0</accession>
<dbReference type="OrthoDB" id="716249at2759"/>
<proteinExistence type="predicted"/>
<dbReference type="EMBL" id="PQIB02000001">
    <property type="protein sequence ID" value="RLN41417.1"/>
    <property type="molecule type" value="Genomic_DNA"/>
</dbReference>
<organism evidence="2 3">
    <name type="scientific">Panicum miliaceum</name>
    <name type="common">Proso millet</name>
    <name type="synonym">Broomcorn millet</name>
    <dbReference type="NCBI Taxonomy" id="4540"/>
    <lineage>
        <taxon>Eukaryota</taxon>
        <taxon>Viridiplantae</taxon>
        <taxon>Streptophyta</taxon>
        <taxon>Embryophyta</taxon>
        <taxon>Tracheophyta</taxon>
        <taxon>Spermatophyta</taxon>
        <taxon>Magnoliopsida</taxon>
        <taxon>Liliopsida</taxon>
        <taxon>Poales</taxon>
        <taxon>Poaceae</taxon>
        <taxon>PACMAD clade</taxon>
        <taxon>Panicoideae</taxon>
        <taxon>Panicodae</taxon>
        <taxon>Paniceae</taxon>
        <taxon>Panicinae</taxon>
        <taxon>Panicum</taxon>
        <taxon>Panicum sect. Panicum</taxon>
    </lineage>
</organism>
<evidence type="ECO:0000256" key="1">
    <source>
        <dbReference type="SAM" id="MobiDB-lite"/>
    </source>
</evidence>